<evidence type="ECO:0008006" key="8">
    <source>
        <dbReference type="Google" id="ProtNLM"/>
    </source>
</evidence>
<proteinExistence type="inferred from homology"/>
<sequence length="356" mass="38906">MKFVDSVKIHVRSGNGGSGCTAFRREKYIPHGGPDGGDGGKGGDVFLVGDHSKNTLLDLSFQQHQHAEHGISGSGSDKHGRNGEDLHIRVPLGTVVKDIETGEVFLEVVEKKDYLLFPGGRGGRGNARFKNSTNRSPEYHQPGEPGHDCWVRLELKLMADVGLVGFPNAGKSTLISSVSHARPKIADYPFTTLVPQLGVVKINNLDPFVIADIPGIIAGAHDGRGLGDQFLRHIERTASLLLLLDVSGFSEKPPQEEYTTLIEELGLFSSKLLEKSRAVAFTKLDSVSDFEPLDKLQQQLESSGETVFRVSSVTGDGIQELLHYLGGVVQDERQRKNDELPENEEKPLPENSIWDD</sequence>
<dbReference type="Pfam" id="PF01018">
    <property type="entry name" value="GTP1_OBG"/>
    <property type="match status" value="1"/>
</dbReference>
<feature type="domain" description="Obg" evidence="6">
    <location>
        <begin position="1"/>
        <end position="158"/>
    </location>
</feature>
<dbReference type="PANTHER" id="PTHR11702:SF31">
    <property type="entry name" value="MITOCHONDRIAL RIBOSOME-ASSOCIATED GTPASE 2"/>
    <property type="match status" value="1"/>
</dbReference>
<keyword evidence="2" id="KW-0547">Nucleotide-binding</keyword>
<dbReference type="PROSITE" id="PS51710">
    <property type="entry name" value="G_OBG"/>
    <property type="match status" value="1"/>
</dbReference>
<dbReference type="FunFam" id="2.70.210.12:FF:000001">
    <property type="entry name" value="GTPase Obg"/>
    <property type="match status" value="1"/>
</dbReference>
<comment type="similarity">
    <text evidence="1">Belongs to the TRAFAC class OBG-HflX-like GTPase superfamily. OBG GTPase family.</text>
</comment>
<dbReference type="GO" id="GO:0003924">
    <property type="term" value="F:GTPase activity"/>
    <property type="evidence" value="ECO:0007669"/>
    <property type="project" value="InterPro"/>
</dbReference>
<feature type="region of interest" description="Disordered" evidence="4">
    <location>
        <begin position="14"/>
        <end position="41"/>
    </location>
</feature>
<dbReference type="EMBL" id="UINC01005358">
    <property type="protein sequence ID" value="SVA20821.1"/>
    <property type="molecule type" value="Genomic_DNA"/>
</dbReference>
<dbReference type="InterPro" id="IPR006073">
    <property type="entry name" value="GTP-bd"/>
</dbReference>
<keyword evidence="3" id="KW-0342">GTP-binding</keyword>
<feature type="domain" description="OBG-type G" evidence="5">
    <location>
        <begin position="159"/>
        <end position="330"/>
    </location>
</feature>
<dbReference type="PIRSF" id="PIRSF002401">
    <property type="entry name" value="GTP_bd_Obg/CgtA"/>
    <property type="match status" value="1"/>
</dbReference>
<dbReference type="NCBIfam" id="NF008955">
    <property type="entry name" value="PRK12297.1"/>
    <property type="match status" value="1"/>
</dbReference>
<dbReference type="NCBIfam" id="NF008956">
    <property type="entry name" value="PRK12299.1"/>
    <property type="match status" value="1"/>
</dbReference>
<dbReference type="InterPro" id="IPR027417">
    <property type="entry name" value="P-loop_NTPase"/>
</dbReference>
<dbReference type="InterPro" id="IPR031167">
    <property type="entry name" value="G_OBG"/>
</dbReference>
<dbReference type="InterPro" id="IPR036726">
    <property type="entry name" value="GTP1_OBG_dom_sf"/>
</dbReference>
<evidence type="ECO:0000256" key="1">
    <source>
        <dbReference type="ARBA" id="ARBA00007699"/>
    </source>
</evidence>
<dbReference type="CDD" id="cd01898">
    <property type="entry name" value="Obg"/>
    <property type="match status" value="1"/>
</dbReference>
<name>A0A381TZC2_9ZZZZ</name>
<dbReference type="Gene3D" id="3.40.50.300">
    <property type="entry name" value="P-loop containing nucleotide triphosphate hydrolases"/>
    <property type="match status" value="1"/>
</dbReference>
<dbReference type="Gene3D" id="2.70.210.12">
    <property type="entry name" value="GTP1/OBG domain"/>
    <property type="match status" value="1"/>
</dbReference>
<evidence type="ECO:0000259" key="6">
    <source>
        <dbReference type="PROSITE" id="PS51883"/>
    </source>
</evidence>
<gene>
    <name evidence="7" type="ORF">METZ01_LOCUS73675</name>
</gene>
<dbReference type="HAMAP" id="MF_01454">
    <property type="entry name" value="GTPase_Obg"/>
    <property type="match status" value="1"/>
</dbReference>
<dbReference type="PANTHER" id="PTHR11702">
    <property type="entry name" value="DEVELOPMENTALLY REGULATED GTP-BINDING PROTEIN-RELATED"/>
    <property type="match status" value="1"/>
</dbReference>
<dbReference type="Pfam" id="PF01926">
    <property type="entry name" value="MMR_HSR1"/>
    <property type="match status" value="1"/>
</dbReference>
<dbReference type="InterPro" id="IPR045086">
    <property type="entry name" value="OBG_GTPase"/>
</dbReference>
<protein>
    <recommendedName>
        <fullName evidence="8">OBG-type G domain-containing protein</fullName>
    </recommendedName>
</protein>
<dbReference type="NCBIfam" id="TIGR02729">
    <property type="entry name" value="Obg_CgtA"/>
    <property type="match status" value="1"/>
</dbReference>
<dbReference type="PRINTS" id="PR00326">
    <property type="entry name" value="GTP1OBG"/>
</dbReference>
<dbReference type="InterPro" id="IPR014100">
    <property type="entry name" value="GTP-bd_Obg/CgtA"/>
</dbReference>
<reference evidence="7" key="1">
    <citation type="submission" date="2018-05" db="EMBL/GenBank/DDBJ databases">
        <authorList>
            <person name="Lanie J.A."/>
            <person name="Ng W.-L."/>
            <person name="Kazmierczak K.M."/>
            <person name="Andrzejewski T.M."/>
            <person name="Davidsen T.M."/>
            <person name="Wayne K.J."/>
            <person name="Tettelin H."/>
            <person name="Glass J.I."/>
            <person name="Rusch D."/>
            <person name="Podicherti R."/>
            <person name="Tsui H.-C.T."/>
            <person name="Winkler M.E."/>
        </authorList>
    </citation>
    <scope>NUCLEOTIDE SEQUENCE</scope>
</reference>
<evidence type="ECO:0000256" key="3">
    <source>
        <dbReference type="ARBA" id="ARBA00023134"/>
    </source>
</evidence>
<dbReference type="PROSITE" id="PS51883">
    <property type="entry name" value="OBG"/>
    <property type="match status" value="1"/>
</dbReference>
<dbReference type="SUPFAM" id="SSF52540">
    <property type="entry name" value="P-loop containing nucleoside triphosphate hydrolases"/>
    <property type="match status" value="1"/>
</dbReference>
<dbReference type="AlphaFoldDB" id="A0A381TZC2"/>
<evidence type="ECO:0000256" key="4">
    <source>
        <dbReference type="SAM" id="MobiDB-lite"/>
    </source>
</evidence>
<dbReference type="GO" id="GO:0000287">
    <property type="term" value="F:magnesium ion binding"/>
    <property type="evidence" value="ECO:0007669"/>
    <property type="project" value="InterPro"/>
</dbReference>
<feature type="region of interest" description="Disordered" evidence="4">
    <location>
        <begin position="63"/>
        <end position="84"/>
    </location>
</feature>
<dbReference type="InterPro" id="IPR006169">
    <property type="entry name" value="GTP1_OBG_dom"/>
</dbReference>
<organism evidence="7">
    <name type="scientific">marine metagenome</name>
    <dbReference type="NCBI Taxonomy" id="408172"/>
    <lineage>
        <taxon>unclassified sequences</taxon>
        <taxon>metagenomes</taxon>
        <taxon>ecological metagenomes</taxon>
    </lineage>
</organism>
<evidence type="ECO:0000256" key="2">
    <source>
        <dbReference type="ARBA" id="ARBA00022741"/>
    </source>
</evidence>
<feature type="region of interest" description="Disordered" evidence="4">
    <location>
        <begin position="332"/>
        <end position="356"/>
    </location>
</feature>
<dbReference type="GO" id="GO:0005525">
    <property type="term" value="F:GTP binding"/>
    <property type="evidence" value="ECO:0007669"/>
    <property type="project" value="UniProtKB-KW"/>
</dbReference>
<dbReference type="SUPFAM" id="SSF82051">
    <property type="entry name" value="Obg GTP-binding protein N-terminal domain"/>
    <property type="match status" value="1"/>
</dbReference>
<evidence type="ECO:0000313" key="7">
    <source>
        <dbReference type="EMBL" id="SVA20821.1"/>
    </source>
</evidence>
<evidence type="ECO:0000259" key="5">
    <source>
        <dbReference type="PROSITE" id="PS51710"/>
    </source>
</evidence>
<feature type="compositionally biased region" description="Basic and acidic residues" evidence="4">
    <location>
        <begin position="332"/>
        <end position="348"/>
    </location>
</feature>
<accession>A0A381TZC2</accession>